<reference evidence="2 3" key="1">
    <citation type="submission" date="2013-07" db="EMBL/GenBank/DDBJ databases">
        <title>Comparative Genomic and Metabolomic Analysis of Twelve Strains of Pseudoalteromonas luteoviolacea.</title>
        <authorList>
            <person name="Vynne N.G."/>
            <person name="Mansson M."/>
            <person name="Gram L."/>
        </authorList>
    </citation>
    <scope>NUCLEOTIDE SEQUENCE [LARGE SCALE GENOMIC DNA]</scope>
    <source>
        <strain evidence="2 3">DSM 6061</strain>
    </source>
</reference>
<keyword evidence="3" id="KW-1185">Reference proteome</keyword>
<evidence type="ECO:0000313" key="2">
    <source>
        <dbReference type="EMBL" id="KZN43616.1"/>
    </source>
</evidence>
<dbReference type="AlphaFoldDB" id="A0A166YXV0"/>
<evidence type="ECO:0000256" key="1">
    <source>
        <dbReference type="SAM" id="SignalP"/>
    </source>
</evidence>
<protein>
    <recommendedName>
        <fullName evidence="4">DUF4468 domain-containing protein</fullName>
    </recommendedName>
</protein>
<evidence type="ECO:0000313" key="3">
    <source>
        <dbReference type="Proteomes" id="UP000076643"/>
    </source>
</evidence>
<dbReference type="Proteomes" id="UP000076643">
    <property type="component" value="Unassembled WGS sequence"/>
</dbReference>
<feature type="chain" id="PRO_5007882990" description="DUF4468 domain-containing protein" evidence="1">
    <location>
        <begin position="19"/>
        <end position="157"/>
    </location>
</feature>
<evidence type="ECO:0008006" key="4">
    <source>
        <dbReference type="Google" id="ProtNLM"/>
    </source>
</evidence>
<proteinExistence type="predicted"/>
<sequence length="157" mass="17640">MQKWIIMCLALFSATVIANEPNTLFTINWVELNKQNKPKTRTLSEKGGRFQIVNMADSSIRTIHMNKKIKQVYLKAGNYCYSSVFISQSQRAPIANPICFTISKEQVNIIGTFVIGSRVTTKGAYALIVDIKQNYNEIAQAANQPNAKPVPLFKPEN</sequence>
<keyword evidence="1" id="KW-0732">Signal</keyword>
<gene>
    <name evidence="2" type="ORF">N475_08585</name>
</gene>
<dbReference type="PATRIC" id="fig|1365250.3.peg.697"/>
<comment type="caution">
    <text evidence="2">The sequence shown here is derived from an EMBL/GenBank/DDBJ whole genome shotgun (WGS) entry which is preliminary data.</text>
</comment>
<accession>A0A166YXV0</accession>
<dbReference type="RefSeq" id="WP_063358416.1">
    <property type="nucleotide sequence ID" value="NZ_AQHB01000025.1"/>
</dbReference>
<organism evidence="2 3">
    <name type="scientific">Pseudoalteromonas luteoviolacea DSM 6061</name>
    <dbReference type="NCBI Taxonomy" id="1365250"/>
    <lineage>
        <taxon>Bacteria</taxon>
        <taxon>Pseudomonadati</taxon>
        <taxon>Pseudomonadota</taxon>
        <taxon>Gammaproteobacteria</taxon>
        <taxon>Alteromonadales</taxon>
        <taxon>Pseudoalteromonadaceae</taxon>
        <taxon>Pseudoalteromonas</taxon>
    </lineage>
</organism>
<name>A0A166YXV0_9GAMM</name>
<dbReference type="EMBL" id="AUYB01000078">
    <property type="protein sequence ID" value="KZN43616.1"/>
    <property type="molecule type" value="Genomic_DNA"/>
</dbReference>
<feature type="signal peptide" evidence="1">
    <location>
        <begin position="1"/>
        <end position="18"/>
    </location>
</feature>